<evidence type="ECO:0000313" key="2">
    <source>
        <dbReference type="RefSeq" id="XP_009764912.1"/>
    </source>
</evidence>
<accession>A0A1U7VA54</accession>
<dbReference type="RefSeq" id="XP_009764912.1">
    <property type="nucleotide sequence ID" value="XM_009766610.1"/>
</dbReference>
<organism evidence="1 2">
    <name type="scientific">Nicotiana sylvestris</name>
    <name type="common">Wood tobacco</name>
    <name type="synonym">South American tobacco</name>
    <dbReference type="NCBI Taxonomy" id="4096"/>
    <lineage>
        <taxon>Eukaryota</taxon>
        <taxon>Viridiplantae</taxon>
        <taxon>Streptophyta</taxon>
        <taxon>Embryophyta</taxon>
        <taxon>Tracheophyta</taxon>
        <taxon>Spermatophyta</taxon>
        <taxon>Magnoliopsida</taxon>
        <taxon>eudicotyledons</taxon>
        <taxon>Gunneridae</taxon>
        <taxon>Pentapetalae</taxon>
        <taxon>asterids</taxon>
        <taxon>lamiids</taxon>
        <taxon>Solanales</taxon>
        <taxon>Solanaceae</taxon>
        <taxon>Nicotianoideae</taxon>
        <taxon>Nicotianeae</taxon>
        <taxon>Nicotiana</taxon>
    </lineage>
</organism>
<dbReference type="eggNOG" id="KOG1075">
    <property type="taxonomic scope" value="Eukaryota"/>
</dbReference>
<protein>
    <submittedName>
        <fullName evidence="2">Uncharacterized protein LOC104216540</fullName>
    </submittedName>
</protein>
<gene>
    <name evidence="2" type="primary">LOC104216540</name>
</gene>
<dbReference type="Proteomes" id="UP000189701">
    <property type="component" value="Unplaced"/>
</dbReference>
<proteinExistence type="predicted"/>
<reference evidence="2" key="2">
    <citation type="submission" date="2025-08" db="UniProtKB">
        <authorList>
            <consortium name="RefSeq"/>
        </authorList>
    </citation>
    <scope>IDENTIFICATION</scope>
    <source>
        <tissue evidence="2">Leaf</tissue>
    </source>
</reference>
<evidence type="ECO:0000313" key="1">
    <source>
        <dbReference type="Proteomes" id="UP000189701"/>
    </source>
</evidence>
<name>A0A1U7VA54_NICSY</name>
<dbReference type="PANTHER" id="PTHR33233:SF17">
    <property type="entry name" value="DUF4283 DOMAIN-CONTAINING PROTEIN"/>
    <property type="match status" value="1"/>
</dbReference>
<keyword evidence="1" id="KW-1185">Reference proteome</keyword>
<dbReference type="PANTHER" id="PTHR33233">
    <property type="entry name" value="ENDONUCLEASE/EXONUCLEASE/PHOSPHATASE"/>
    <property type="match status" value="1"/>
</dbReference>
<dbReference type="AlphaFoldDB" id="A0A1U7VA54"/>
<sequence>MEDMQEILYSGPYTINNRLIILKPWTSDFNFNEEFPTEIPLWVKFPQLPMNCWGPKSLSMIASALGIPMCAYEYTAKQKRVSYAIILIEINVTTILPDEITVMDPNGRTFQHAILYDWKQLFCEKCQVIGQLKKKEKEPQLEQARRRRGPKRIVQQWVSKNAGISEHAGPSQMQEQQSVQQAGMANRAVAGQTRILDGIFSLIKINARSFVDHVLN</sequence>
<reference evidence="1" key="1">
    <citation type="journal article" date="2013" name="Genome Biol.">
        <title>Reference genomes and transcriptomes of Nicotiana sylvestris and Nicotiana tomentosiformis.</title>
        <authorList>
            <person name="Sierro N."/>
            <person name="Battey J.N."/>
            <person name="Ouadi S."/>
            <person name="Bovet L."/>
            <person name="Goepfert S."/>
            <person name="Bakaher N."/>
            <person name="Peitsch M.C."/>
            <person name="Ivanov N.V."/>
        </authorList>
    </citation>
    <scope>NUCLEOTIDE SEQUENCE [LARGE SCALE GENOMIC DNA]</scope>
</reference>